<dbReference type="InterPro" id="IPR043129">
    <property type="entry name" value="ATPase_NBD"/>
</dbReference>
<gene>
    <name evidence="13" type="primary">GRP78_1</name>
    <name evidence="13" type="ORF">NEMBOFW57_003204</name>
</gene>
<dbReference type="FunFam" id="3.90.640.10:FF:000002">
    <property type="entry name" value="Heat shock 70 kDa"/>
    <property type="match status" value="1"/>
</dbReference>
<dbReference type="EMBL" id="JAHCVI010000001">
    <property type="protein sequence ID" value="KAG7293158.1"/>
    <property type="molecule type" value="Genomic_DNA"/>
</dbReference>
<evidence type="ECO:0000256" key="1">
    <source>
        <dbReference type="ARBA" id="ARBA00002226"/>
    </source>
</evidence>
<dbReference type="Gene3D" id="3.30.420.40">
    <property type="match status" value="2"/>
</dbReference>
<accession>A0AAD4F488</accession>
<dbReference type="FunFam" id="3.30.420.40:FF:000545">
    <property type="entry name" value="Endoplasmic reticulum chaperone BiP"/>
    <property type="match status" value="1"/>
</dbReference>
<evidence type="ECO:0000256" key="6">
    <source>
        <dbReference type="ARBA" id="ARBA00022801"/>
    </source>
</evidence>
<dbReference type="SUPFAM" id="SSF53067">
    <property type="entry name" value="Actin-like ATPase domain"/>
    <property type="match status" value="2"/>
</dbReference>
<evidence type="ECO:0000256" key="5">
    <source>
        <dbReference type="ARBA" id="ARBA00022741"/>
    </source>
</evidence>
<dbReference type="FunFam" id="1.20.1270.10:FF:000009">
    <property type="entry name" value="DnaK-type molecular chaperone BiP"/>
    <property type="match status" value="1"/>
</dbReference>
<evidence type="ECO:0000256" key="2">
    <source>
        <dbReference type="ARBA" id="ARBA00007381"/>
    </source>
</evidence>
<keyword evidence="6" id="KW-0378">Hydrolase</keyword>
<dbReference type="EC" id="3.6.4.10" evidence="3"/>
<dbReference type="Proteomes" id="UP001197093">
    <property type="component" value="Unassembled WGS sequence"/>
</dbReference>
<keyword evidence="7" id="KW-0256">Endoplasmic reticulum</keyword>
<proteinExistence type="inferred from homology"/>
<protein>
    <recommendedName>
        <fullName evidence="3">non-chaperonin molecular chaperone ATPase</fullName>
        <ecNumber evidence="3">3.6.4.10</ecNumber>
    </recommendedName>
    <alternativeName>
        <fullName evidence="9">Immunoglobulin heavy chain-binding protein homolog</fullName>
    </alternativeName>
</protein>
<dbReference type="SUPFAM" id="SSF100920">
    <property type="entry name" value="Heat shock protein 70kD (HSP70), peptide-binding domain"/>
    <property type="match status" value="1"/>
</dbReference>
<evidence type="ECO:0000256" key="9">
    <source>
        <dbReference type="ARBA" id="ARBA00031728"/>
    </source>
</evidence>
<keyword evidence="8 11" id="KW-0067">ATP-binding</keyword>
<dbReference type="PROSITE" id="PS00329">
    <property type="entry name" value="HSP70_2"/>
    <property type="match status" value="1"/>
</dbReference>
<dbReference type="InterPro" id="IPR018181">
    <property type="entry name" value="Heat_shock_70_CS"/>
</dbReference>
<sequence>MPFKVTAGPGNAPVVEVDVGGQTRQFTPEEISAMVLGKMKDVAESYLGQKVKHAVVTVPAYFNDKQRQATKDAGTIAGLNVIRVVNEPTAAALAYGIDKVEGEHQVLVYDLGGGTFDVSLLTLEEGTFQVLATAGNTRLGGEDFDNRVISYLARSFKNKHQLDLTKDPKAMGKLKREAEKAKRTLSSQLSTRIEIENLFNGVDFSETLTRAKFEQLNMELFKKTLGPVEQVLRDAKVDKADVTDIVLVGGSTRIPKVQSLVEEFFGKKASGGVNPDEAVAFGAAIQAGILAGVKATDGILLMDVNPLTLGIETSGGVMLPMRRSQVFSTTADNQPSVLIKVYEGERSMTKDNNLLGKFELTGLPPAPRGVPQIEVSFSLSADGILEVSAQDKGTGRKESITITNDDGRLTKDEIARMIAEAEKFADQDKEARERIEARNSFENYAFSLKSQVDDDSGLGGKIDEDERETLRDAVRDATEWLNEYGATATADDFAEQREKLSDVAHPITSKLYDGADTGAGDNDESGDFDFHDEL</sequence>
<feature type="region of interest" description="Disordered" evidence="12">
    <location>
        <begin position="509"/>
        <end position="534"/>
    </location>
</feature>
<evidence type="ECO:0000256" key="12">
    <source>
        <dbReference type="SAM" id="MobiDB-lite"/>
    </source>
</evidence>
<comment type="function">
    <text evidence="1">Probably plays a role in facilitating the assembly of multimeric protein complexes inside the ER. Is required for secretory polypeptide translocation. May physically associate with SEC63 protein in the endoplasmic reticulum and this interaction may be regulated by ATP hydrolysis.</text>
</comment>
<dbReference type="GO" id="GO:0140662">
    <property type="term" value="F:ATP-dependent protein folding chaperone"/>
    <property type="evidence" value="ECO:0007669"/>
    <property type="project" value="InterPro"/>
</dbReference>
<evidence type="ECO:0000256" key="3">
    <source>
        <dbReference type="ARBA" id="ARBA00012554"/>
    </source>
</evidence>
<dbReference type="InterPro" id="IPR029047">
    <property type="entry name" value="HSP70_peptide-bd_sf"/>
</dbReference>
<keyword evidence="5 11" id="KW-0547">Nucleotide-binding</keyword>
<dbReference type="Gene3D" id="2.60.34.10">
    <property type="entry name" value="Substrate Binding Domain Of DNAk, Chain A, domain 1"/>
    <property type="match status" value="1"/>
</dbReference>
<dbReference type="InterPro" id="IPR013126">
    <property type="entry name" value="Hsp_70_fam"/>
</dbReference>
<dbReference type="Gene3D" id="3.90.640.10">
    <property type="entry name" value="Actin, Chain A, domain 4"/>
    <property type="match status" value="1"/>
</dbReference>
<reference evidence="13" key="1">
    <citation type="submission" date="2023-02" db="EMBL/GenBank/DDBJ databases">
        <authorList>
            <person name="Palmer J.M."/>
        </authorList>
    </citation>
    <scope>NUCLEOTIDE SEQUENCE</scope>
    <source>
        <strain evidence="13">FW57</strain>
    </source>
</reference>
<dbReference type="Pfam" id="PF00012">
    <property type="entry name" value="HSP70"/>
    <property type="match status" value="1"/>
</dbReference>
<comment type="catalytic activity">
    <reaction evidence="10">
        <text>ATP + H2O = ADP + phosphate + H(+)</text>
        <dbReference type="Rhea" id="RHEA:13065"/>
        <dbReference type="ChEBI" id="CHEBI:15377"/>
        <dbReference type="ChEBI" id="CHEBI:15378"/>
        <dbReference type="ChEBI" id="CHEBI:30616"/>
        <dbReference type="ChEBI" id="CHEBI:43474"/>
        <dbReference type="ChEBI" id="CHEBI:456216"/>
        <dbReference type="EC" id="3.6.4.10"/>
    </reaction>
</comment>
<dbReference type="AlphaFoldDB" id="A0AAD4F488"/>
<evidence type="ECO:0000256" key="4">
    <source>
        <dbReference type="ARBA" id="ARBA00022729"/>
    </source>
</evidence>
<dbReference type="GO" id="GO:0005524">
    <property type="term" value="F:ATP binding"/>
    <property type="evidence" value="ECO:0007669"/>
    <property type="project" value="UniProtKB-KW"/>
</dbReference>
<evidence type="ECO:0000256" key="10">
    <source>
        <dbReference type="ARBA" id="ARBA00048056"/>
    </source>
</evidence>
<comment type="caution">
    <text evidence="13">The sequence shown here is derived from an EMBL/GenBank/DDBJ whole genome shotgun (WGS) entry which is preliminary data.</text>
</comment>
<dbReference type="PROSITE" id="PS01036">
    <property type="entry name" value="HSP70_3"/>
    <property type="match status" value="1"/>
</dbReference>
<dbReference type="FunFam" id="2.60.34.10:FF:000002">
    <property type="entry name" value="Heat shock 70 kDa"/>
    <property type="match status" value="1"/>
</dbReference>
<evidence type="ECO:0000256" key="8">
    <source>
        <dbReference type="ARBA" id="ARBA00022840"/>
    </source>
</evidence>
<evidence type="ECO:0000313" key="13">
    <source>
        <dbReference type="EMBL" id="KAG7293158.1"/>
    </source>
</evidence>
<comment type="similarity">
    <text evidence="2 11">Belongs to the heat shock protein 70 family.</text>
</comment>
<dbReference type="PRINTS" id="PR00301">
    <property type="entry name" value="HEATSHOCK70"/>
</dbReference>
<name>A0AAD4F488_9PEZI</name>
<dbReference type="Gene3D" id="1.20.1270.10">
    <property type="match status" value="1"/>
</dbReference>
<organism evidence="13 14">
    <name type="scientific">Staphylotrichum longicolle</name>
    <dbReference type="NCBI Taxonomy" id="669026"/>
    <lineage>
        <taxon>Eukaryota</taxon>
        <taxon>Fungi</taxon>
        <taxon>Dikarya</taxon>
        <taxon>Ascomycota</taxon>
        <taxon>Pezizomycotina</taxon>
        <taxon>Sordariomycetes</taxon>
        <taxon>Sordariomycetidae</taxon>
        <taxon>Sordariales</taxon>
        <taxon>Chaetomiaceae</taxon>
        <taxon>Staphylotrichum</taxon>
    </lineage>
</organism>
<dbReference type="InterPro" id="IPR029048">
    <property type="entry name" value="HSP70_C_sf"/>
</dbReference>
<evidence type="ECO:0000313" key="14">
    <source>
        <dbReference type="Proteomes" id="UP001197093"/>
    </source>
</evidence>
<evidence type="ECO:0000256" key="11">
    <source>
        <dbReference type="RuleBase" id="RU003322"/>
    </source>
</evidence>
<evidence type="ECO:0000256" key="7">
    <source>
        <dbReference type="ARBA" id="ARBA00022824"/>
    </source>
</evidence>
<dbReference type="SUPFAM" id="SSF100934">
    <property type="entry name" value="Heat shock protein 70kD (HSP70), C-terminal subdomain"/>
    <property type="match status" value="1"/>
</dbReference>
<keyword evidence="14" id="KW-1185">Reference proteome</keyword>
<dbReference type="GO" id="GO:0016787">
    <property type="term" value="F:hydrolase activity"/>
    <property type="evidence" value="ECO:0007669"/>
    <property type="project" value="UniProtKB-KW"/>
</dbReference>
<dbReference type="PANTHER" id="PTHR19375">
    <property type="entry name" value="HEAT SHOCK PROTEIN 70KDA"/>
    <property type="match status" value="1"/>
</dbReference>
<keyword evidence="4" id="KW-0732">Signal</keyword>